<feature type="domain" description="EAL" evidence="2">
    <location>
        <begin position="358"/>
        <end position="610"/>
    </location>
</feature>
<keyword evidence="1" id="KW-0812">Transmembrane</keyword>
<proteinExistence type="predicted"/>
<dbReference type="InterPro" id="IPR001633">
    <property type="entry name" value="EAL_dom"/>
</dbReference>
<evidence type="ECO:0000313" key="6">
    <source>
        <dbReference type="Proteomes" id="UP000664779"/>
    </source>
</evidence>
<dbReference type="Gene3D" id="3.30.70.270">
    <property type="match status" value="1"/>
</dbReference>
<keyword evidence="1" id="KW-1133">Transmembrane helix</keyword>
<dbReference type="SMART" id="SM00052">
    <property type="entry name" value="EAL"/>
    <property type="match status" value="1"/>
</dbReference>
<feature type="transmembrane region" description="Helical" evidence="1">
    <location>
        <begin position="12"/>
        <end position="36"/>
    </location>
</feature>
<keyword evidence="6" id="KW-1185">Reference proteome</keyword>
<dbReference type="InterPro" id="IPR005330">
    <property type="entry name" value="MHYT_dom"/>
</dbReference>
<dbReference type="InterPro" id="IPR000160">
    <property type="entry name" value="GGDEF_dom"/>
</dbReference>
<dbReference type="NCBIfam" id="TIGR00254">
    <property type="entry name" value="GGDEF"/>
    <property type="match status" value="1"/>
</dbReference>
<evidence type="ECO:0000256" key="1">
    <source>
        <dbReference type="PROSITE-ProRule" id="PRU00244"/>
    </source>
</evidence>
<feature type="transmembrane region" description="Helical" evidence="1">
    <location>
        <begin position="48"/>
        <end position="68"/>
    </location>
</feature>
<reference evidence="5" key="1">
    <citation type="submission" date="2021-03" db="EMBL/GenBank/DDBJ databases">
        <title>Roseibium sp. CAU 1637 isolated from Incheon.</title>
        <authorList>
            <person name="Kim W."/>
        </authorList>
    </citation>
    <scope>NUCLEOTIDE SEQUENCE</scope>
    <source>
        <strain evidence="5">CAU 1637</strain>
    </source>
</reference>
<gene>
    <name evidence="5" type="ORF">J0X15_09015</name>
</gene>
<dbReference type="Pfam" id="PF03707">
    <property type="entry name" value="MHYT"/>
    <property type="match status" value="2"/>
</dbReference>
<dbReference type="Gene3D" id="3.20.20.450">
    <property type="entry name" value="EAL domain"/>
    <property type="match status" value="1"/>
</dbReference>
<dbReference type="CDD" id="cd01948">
    <property type="entry name" value="EAL"/>
    <property type="match status" value="1"/>
</dbReference>
<comment type="caution">
    <text evidence="1">Lacks conserved residue(s) required for the propagation of feature annotation.</text>
</comment>
<dbReference type="InterPro" id="IPR052155">
    <property type="entry name" value="Biofilm_reg_signaling"/>
</dbReference>
<evidence type="ECO:0000259" key="2">
    <source>
        <dbReference type="PROSITE" id="PS50883"/>
    </source>
</evidence>
<protein>
    <submittedName>
        <fullName evidence="5">EAL domain-containing protein</fullName>
    </submittedName>
</protein>
<evidence type="ECO:0000259" key="3">
    <source>
        <dbReference type="PROSITE" id="PS50887"/>
    </source>
</evidence>
<dbReference type="Pfam" id="PF00563">
    <property type="entry name" value="EAL"/>
    <property type="match status" value="1"/>
</dbReference>
<feature type="domain" description="MHYT" evidence="4">
    <location>
        <begin position="1"/>
        <end position="133"/>
    </location>
</feature>
<dbReference type="PROSITE" id="PS50887">
    <property type="entry name" value="GGDEF"/>
    <property type="match status" value="1"/>
</dbReference>
<dbReference type="FunFam" id="3.30.70.270:FF:000001">
    <property type="entry name" value="Diguanylate cyclase domain protein"/>
    <property type="match status" value="1"/>
</dbReference>
<comment type="caution">
    <text evidence="5">The sequence shown here is derived from an EMBL/GenBank/DDBJ whole genome shotgun (WGS) entry which is preliminary data.</text>
</comment>
<dbReference type="PANTHER" id="PTHR44757">
    <property type="entry name" value="DIGUANYLATE CYCLASE DGCP"/>
    <property type="match status" value="1"/>
</dbReference>
<evidence type="ECO:0000313" key="5">
    <source>
        <dbReference type="EMBL" id="MBO0345359.1"/>
    </source>
</evidence>
<dbReference type="GO" id="GO:0016020">
    <property type="term" value="C:membrane"/>
    <property type="evidence" value="ECO:0007669"/>
    <property type="project" value="UniProtKB-UniRule"/>
</dbReference>
<name>A0A939EMM0_9HYPH</name>
<dbReference type="AlphaFoldDB" id="A0A939EMM0"/>
<dbReference type="Proteomes" id="UP000664779">
    <property type="component" value="Unassembled WGS sequence"/>
</dbReference>
<evidence type="ECO:0000259" key="4">
    <source>
        <dbReference type="PROSITE" id="PS50924"/>
    </source>
</evidence>
<dbReference type="PROSITE" id="PS50924">
    <property type="entry name" value="MHYT"/>
    <property type="match status" value="1"/>
</dbReference>
<dbReference type="GO" id="GO:0003824">
    <property type="term" value="F:catalytic activity"/>
    <property type="evidence" value="ECO:0007669"/>
    <property type="project" value="UniProtKB-ARBA"/>
</dbReference>
<feature type="domain" description="GGDEF" evidence="3">
    <location>
        <begin position="217"/>
        <end position="349"/>
    </location>
</feature>
<dbReference type="InterPro" id="IPR029787">
    <property type="entry name" value="Nucleotide_cyclase"/>
</dbReference>
<dbReference type="SUPFAM" id="SSF55073">
    <property type="entry name" value="Nucleotide cyclase"/>
    <property type="match status" value="1"/>
</dbReference>
<dbReference type="Pfam" id="PF00990">
    <property type="entry name" value="GGDEF"/>
    <property type="match status" value="1"/>
</dbReference>
<feature type="transmembrane region" description="Helical" evidence="1">
    <location>
        <begin position="80"/>
        <end position="100"/>
    </location>
</feature>
<dbReference type="EMBL" id="JAFLNF010000003">
    <property type="protein sequence ID" value="MBO0345359.1"/>
    <property type="molecule type" value="Genomic_DNA"/>
</dbReference>
<dbReference type="InterPro" id="IPR035919">
    <property type="entry name" value="EAL_sf"/>
</dbReference>
<organism evidence="5 6">
    <name type="scientific">Roseibium limicola</name>
    <dbReference type="NCBI Taxonomy" id="2816037"/>
    <lineage>
        <taxon>Bacteria</taxon>
        <taxon>Pseudomonadati</taxon>
        <taxon>Pseudomonadota</taxon>
        <taxon>Alphaproteobacteria</taxon>
        <taxon>Hyphomicrobiales</taxon>
        <taxon>Stappiaceae</taxon>
        <taxon>Roseibium</taxon>
    </lineage>
</organism>
<dbReference type="PANTHER" id="PTHR44757:SF2">
    <property type="entry name" value="BIOFILM ARCHITECTURE MAINTENANCE PROTEIN MBAA"/>
    <property type="match status" value="1"/>
</dbReference>
<feature type="transmembrane region" description="Helical" evidence="1">
    <location>
        <begin position="107"/>
        <end position="126"/>
    </location>
</feature>
<dbReference type="SMART" id="SM00267">
    <property type="entry name" value="GGDEF"/>
    <property type="match status" value="1"/>
</dbReference>
<sequence length="644" mass="70434">MAMLAFEPQVPVVFDPILTVLSLVVAMLGLFASLLISGTKTSRIAPAISGAFCGLSFAAMHYTGMFAYRVVGLVEWRFEYIVSSVLVAAVFSALAFGLLWYSRRASYFWGGVAAMVIAIVGLHFTGMTAFRVTPMAGVVPNLDPQAVTALALGIAVVAFIVVGTGFASYLIDTRVRADTKAQFYHMAAHDPLTGLPNRSSCLDYLDQVHVQSIRAKTRFSVIAIDLDRFKEVNDTLGHAAGDEVLKTLAHRLKQTLRDDEFVARIGGDEFAAILPYADHDEVHQFAHRLCSLFSLPMKIGTVNTSVGASLGIAVWPDDASIPEELLENADLAMYHAKHTSPESICFYDAEIALEVRERRQMADALKTALEENELELYYQVQMTLEKPSGTINGCEALLRWTHPRLGVVSPAVFVPVAEQNGLIGPLGEWVFRRACADAAAWDTPHRVAVNVSPVQFMDGNLPRLLHEVLLDTGLAPERLELELTEAAIIHNPTRSLQIMRQIKLLGIGVALDHFGSGFFSLETLQTFPFDRIKLDKAFVDRIGHDRQSKAIFRAVLTLGESLGIPVLAEGIETTDQMELLRRENCTEGQGYLFGHPLPCSDAEGPQTQNLKVAHAGGREPSSLLSPVAERLGKQGISLVDVSRK</sequence>
<dbReference type="InterPro" id="IPR043128">
    <property type="entry name" value="Rev_trsase/Diguanyl_cyclase"/>
</dbReference>
<dbReference type="SUPFAM" id="SSF141868">
    <property type="entry name" value="EAL domain-like"/>
    <property type="match status" value="1"/>
</dbReference>
<dbReference type="PROSITE" id="PS50883">
    <property type="entry name" value="EAL"/>
    <property type="match status" value="1"/>
</dbReference>
<dbReference type="CDD" id="cd01949">
    <property type="entry name" value="GGDEF"/>
    <property type="match status" value="1"/>
</dbReference>
<accession>A0A939EMM0</accession>
<feature type="transmembrane region" description="Helical" evidence="1">
    <location>
        <begin position="146"/>
        <end position="171"/>
    </location>
</feature>
<keyword evidence="1" id="KW-0472">Membrane</keyword>